<evidence type="ECO:0000313" key="3">
    <source>
        <dbReference type="Proteomes" id="UP001298681"/>
    </source>
</evidence>
<proteinExistence type="predicted"/>
<evidence type="ECO:0000313" key="2">
    <source>
        <dbReference type="EMBL" id="MCG4610200.1"/>
    </source>
</evidence>
<name>A0ABS9MHC1_9FIRM</name>
<dbReference type="PROSITE" id="PS51257">
    <property type="entry name" value="PROKAR_LIPOPROTEIN"/>
    <property type="match status" value="1"/>
</dbReference>
<keyword evidence="3" id="KW-1185">Reference proteome</keyword>
<organism evidence="2 3">
    <name type="scientific">Anaeromassilibacillus senegalensis</name>
    <dbReference type="NCBI Taxonomy" id="1673717"/>
    <lineage>
        <taxon>Bacteria</taxon>
        <taxon>Bacillati</taxon>
        <taxon>Bacillota</taxon>
        <taxon>Clostridia</taxon>
        <taxon>Eubacteriales</taxon>
        <taxon>Acutalibacteraceae</taxon>
        <taxon>Anaeromassilibacillus</taxon>
    </lineage>
</organism>
<evidence type="ECO:0000256" key="1">
    <source>
        <dbReference type="SAM" id="SignalP"/>
    </source>
</evidence>
<sequence>MKKTLVLFLAAFLAISICACTNGGNESSMLPSSEPPVSSESSVPQTLSFDGMDFTFTVPSRWSKDDYTVKVVKDDVMSSQDIEYSHVDFLFKGNADTPLLSIWAAPKAWWDDQSAIGAELPSLLQETSNTVYLADIPTENPVTDEETAALYDKMAITLEEVKEGFTVVNPSSSSVEPTYVDGVLQDGTMNTITIQTADGKELLFNKEGAEVNEPDGLIIGDMLRVYYDGTIHGTDTEGVTVTKIEKIS</sequence>
<comment type="caution">
    <text evidence="2">The sequence shown here is derived from an EMBL/GenBank/DDBJ whole genome shotgun (WGS) entry which is preliminary data.</text>
</comment>
<evidence type="ECO:0008006" key="4">
    <source>
        <dbReference type="Google" id="ProtNLM"/>
    </source>
</evidence>
<accession>A0ABS9MHC1</accession>
<feature type="chain" id="PRO_5047292628" description="DUF3221 domain-containing protein" evidence="1">
    <location>
        <begin position="20"/>
        <end position="248"/>
    </location>
</feature>
<keyword evidence="1" id="KW-0732">Signal</keyword>
<dbReference type="EMBL" id="JAKNHQ010000004">
    <property type="protein sequence ID" value="MCG4610200.1"/>
    <property type="molecule type" value="Genomic_DNA"/>
</dbReference>
<protein>
    <recommendedName>
        <fullName evidence="4">DUF3221 domain-containing protein</fullName>
    </recommendedName>
</protein>
<gene>
    <name evidence="2" type="ORF">L0P57_04530</name>
</gene>
<dbReference type="RefSeq" id="WP_087233242.1">
    <property type="nucleotide sequence ID" value="NZ_JAKNHQ010000004.1"/>
</dbReference>
<feature type="signal peptide" evidence="1">
    <location>
        <begin position="1"/>
        <end position="19"/>
    </location>
</feature>
<dbReference type="Proteomes" id="UP001298681">
    <property type="component" value="Unassembled WGS sequence"/>
</dbReference>
<reference evidence="2 3" key="1">
    <citation type="submission" date="2022-01" db="EMBL/GenBank/DDBJ databases">
        <title>Collection of gut derived symbiotic bacterial strains cultured from healthy donors.</title>
        <authorList>
            <person name="Lin H."/>
            <person name="Kohout C."/>
            <person name="Waligurski E."/>
            <person name="Pamer E.G."/>
        </authorList>
    </citation>
    <scope>NUCLEOTIDE SEQUENCE [LARGE SCALE GENOMIC DNA]</scope>
    <source>
        <strain evidence="2 3">DFI.7.58</strain>
    </source>
</reference>